<accession>A0ABQ8VT43</accession>
<evidence type="ECO:0000313" key="3">
    <source>
        <dbReference type="Proteomes" id="UP001150217"/>
    </source>
</evidence>
<dbReference type="PRINTS" id="PR00853">
    <property type="entry name" value="XPGRADSUPER"/>
</dbReference>
<dbReference type="SUPFAM" id="SSF88723">
    <property type="entry name" value="PIN domain-like"/>
    <property type="match status" value="1"/>
</dbReference>
<organism evidence="2 3">
    <name type="scientific">Lentinula lateritia</name>
    <dbReference type="NCBI Taxonomy" id="40482"/>
    <lineage>
        <taxon>Eukaryota</taxon>
        <taxon>Fungi</taxon>
        <taxon>Dikarya</taxon>
        <taxon>Basidiomycota</taxon>
        <taxon>Agaricomycotina</taxon>
        <taxon>Agaricomycetes</taxon>
        <taxon>Agaricomycetidae</taxon>
        <taxon>Agaricales</taxon>
        <taxon>Marasmiineae</taxon>
        <taxon>Omphalotaceae</taxon>
        <taxon>Lentinula</taxon>
    </lineage>
</organism>
<dbReference type="SMART" id="SM00484">
    <property type="entry name" value="XPGI"/>
    <property type="match status" value="1"/>
</dbReference>
<proteinExistence type="predicted"/>
<dbReference type="InterPro" id="IPR029060">
    <property type="entry name" value="PIN-like_dom_sf"/>
</dbReference>
<dbReference type="InterPro" id="IPR036279">
    <property type="entry name" value="5-3_exonuclease_C_sf"/>
</dbReference>
<keyword evidence="3" id="KW-1185">Reference proteome</keyword>
<dbReference type="Pfam" id="PF00867">
    <property type="entry name" value="XPG_I"/>
    <property type="match status" value="1"/>
</dbReference>
<feature type="domain" description="XPG-I" evidence="1">
    <location>
        <begin position="52"/>
        <end position="125"/>
    </location>
</feature>
<dbReference type="Proteomes" id="UP001150217">
    <property type="component" value="Unassembled WGS sequence"/>
</dbReference>
<dbReference type="EMBL" id="JANVFT010000019">
    <property type="protein sequence ID" value="KAJ4497725.1"/>
    <property type="molecule type" value="Genomic_DNA"/>
</dbReference>
<dbReference type="PANTHER" id="PTHR11081">
    <property type="entry name" value="FLAP ENDONUCLEASE FAMILY MEMBER"/>
    <property type="match status" value="1"/>
</dbReference>
<dbReference type="PANTHER" id="PTHR11081:SF75">
    <property type="entry name" value="ENDONUCLEASE, PUTATIVE (AFU_ORTHOLOGUE AFUA_3G13260)-RELATED"/>
    <property type="match status" value="1"/>
</dbReference>
<dbReference type="SUPFAM" id="SSF47807">
    <property type="entry name" value="5' to 3' exonuclease, C-terminal subdomain"/>
    <property type="match status" value="1"/>
</dbReference>
<name>A0ABQ8VT43_9AGAR</name>
<dbReference type="InterPro" id="IPR006084">
    <property type="entry name" value="XPG/Rad2"/>
</dbReference>
<comment type="caution">
    <text evidence="2">The sequence shown here is derived from an EMBL/GenBank/DDBJ whole genome shotgun (WGS) entry which is preliminary data.</text>
</comment>
<reference evidence="2" key="1">
    <citation type="submission" date="2022-08" db="EMBL/GenBank/DDBJ databases">
        <title>A Global Phylogenomic Analysis of the Shiitake Genus Lentinula.</title>
        <authorList>
            <consortium name="DOE Joint Genome Institute"/>
            <person name="Sierra-Patev S."/>
            <person name="Min B."/>
            <person name="Naranjo-Ortiz M."/>
            <person name="Looney B."/>
            <person name="Konkel Z."/>
            <person name="Slot J.C."/>
            <person name="Sakamoto Y."/>
            <person name="Steenwyk J.L."/>
            <person name="Rokas A."/>
            <person name="Carro J."/>
            <person name="Camarero S."/>
            <person name="Ferreira P."/>
            <person name="Molpeceres G."/>
            <person name="Ruiz-Duenas F.J."/>
            <person name="Serrano A."/>
            <person name="Henrissat B."/>
            <person name="Drula E."/>
            <person name="Hughes K.W."/>
            <person name="Mata J.L."/>
            <person name="Ishikawa N.K."/>
            <person name="Vargas-Isla R."/>
            <person name="Ushijima S."/>
            <person name="Smith C.A."/>
            <person name="Ahrendt S."/>
            <person name="Andreopoulos W."/>
            <person name="He G."/>
            <person name="Labutti K."/>
            <person name="Lipzen A."/>
            <person name="Ng V."/>
            <person name="Riley R."/>
            <person name="Sandor L."/>
            <person name="Barry K."/>
            <person name="Martinez A.T."/>
            <person name="Xiao Y."/>
            <person name="Gibbons J.G."/>
            <person name="Terashima K."/>
            <person name="Grigoriev I.V."/>
            <person name="Hibbett D.S."/>
        </authorList>
    </citation>
    <scope>NUCLEOTIDE SEQUENCE</scope>
    <source>
        <strain evidence="2">RHP3577 ss4</strain>
    </source>
</reference>
<feature type="non-terminal residue" evidence="2">
    <location>
        <position position="1"/>
    </location>
</feature>
<dbReference type="InterPro" id="IPR006086">
    <property type="entry name" value="XPG-I_dom"/>
</dbReference>
<dbReference type="Gene3D" id="3.40.50.1010">
    <property type="entry name" value="5'-nuclease"/>
    <property type="match status" value="1"/>
</dbReference>
<gene>
    <name evidence="2" type="ORF">C8R41DRAFT_941345</name>
</gene>
<sequence length="332" mass="37315">IFVFDGNQRPRMKRGHRVITHELDYQKHSKTMIKLFGYHDYSIVFTCSSTKQTIQAPGEAEAELVDMLKQGVIDTILSKDSDVFPLGADSVLKIIEPKIKGSRKCWEELEVYVYDAKTLQTHLGYSQAGLILISLLLHNDFTSSVNGIGRQTAHGLAQSGFGDVLLNSYQKYSMIPEQLSQAFKKLNEDMAHEIQYNVRGCMGSCSPTRAKILRDSAFPTPGDLEVLNTFLRPVMSSSLALQPVPTALRLPTLPDVVGITAFCSEHFAWSAKLTLEHFHASLWPGVLIRMLFSVCTNSFTMFLYPHTLVRNILSITRINQNFWSPVSRANTR</sequence>
<evidence type="ECO:0000259" key="1">
    <source>
        <dbReference type="SMART" id="SM00484"/>
    </source>
</evidence>
<evidence type="ECO:0000313" key="2">
    <source>
        <dbReference type="EMBL" id="KAJ4497725.1"/>
    </source>
</evidence>
<protein>
    <recommendedName>
        <fullName evidence="1">XPG-I domain-containing protein</fullName>
    </recommendedName>
</protein>